<dbReference type="Pfam" id="PF00788">
    <property type="entry name" value="RA"/>
    <property type="match status" value="1"/>
</dbReference>
<feature type="domain" description="SARAH" evidence="4">
    <location>
        <begin position="252"/>
        <end position="299"/>
    </location>
</feature>
<dbReference type="InterPro" id="IPR033614">
    <property type="entry name" value="RASSF1-6"/>
</dbReference>
<dbReference type="GeneTree" id="ENSGT00940000159288"/>
<reference evidence="5" key="1">
    <citation type="submission" date="2025-08" db="UniProtKB">
        <authorList>
            <consortium name="Ensembl"/>
        </authorList>
    </citation>
    <scope>IDENTIFICATION</scope>
</reference>
<evidence type="ECO:0000256" key="2">
    <source>
        <dbReference type="SAM" id="MobiDB-lite"/>
    </source>
</evidence>
<dbReference type="GO" id="GO:0005634">
    <property type="term" value="C:nucleus"/>
    <property type="evidence" value="ECO:0007669"/>
    <property type="project" value="TreeGrafter"/>
</dbReference>
<organism evidence="5 6">
    <name type="scientific">Paramormyrops kingsleyae</name>
    <dbReference type="NCBI Taxonomy" id="1676925"/>
    <lineage>
        <taxon>Eukaryota</taxon>
        <taxon>Metazoa</taxon>
        <taxon>Chordata</taxon>
        <taxon>Craniata</taxon>
        <taxon>Vertebrata</taxon>
        <taxon>Euteleostomi</taxon>
        <taxon>Actinopterygii</taxon>
        <taxon>Neopterygii</taxon>
        <taxon>Teleostei</taxon>
        <taxon>Osteoglossocephala</taxon>
        <taxon>Osteoglossomorpha</taxon>
        <taxon>Osteoglossiformes</taxon>
        <taxon>Mormyridae</taxon>
        <taxon>Paramormyrops</taxon>
    </lineage>
</organism>
<evidence type="ECO:0000313" key="6">
    <source>
        <dbReference type="Proteomes" id="UP000261540"/>
    </source>
</evidence>
<reference evidence="5" key="2">
    <citation type="submission" date="2025-09" db="UniProtKB">
        <authorList>
            <consortium name="Ensembl"/>
        </authorList>
    </citation>
    <scope>IDENTIFICATION</scope>
</reference>
<dbReference type="SUPFAM" id="SSF54236">
    <property type="entry name" value="Ubiquitin-like"/>
    <property type="match status" value="1"/>
</dbReference>
<keyword evidence="1" id="KW-0175">Coiled coil</keyword>
<evidence type="ECO:0000259" key="4">
    <source>
        <dbReference type="PROSITE" id="PS50951"/>
    </source>
</evidence>
<evidence type="ECO:0000313" key="5">
    <source>
        <dbReference type="Ensembl" id="ENSPKIP00000019486.1"/>
    </source>
</evidence>
<dbReference type="GeneID" id="111854445"/>
<keyword evidence="6" id="KW-1185">Reference proteome</keyword>
<dbReference type="InterPro" id="IPR029071">
    <property type="entry name" value="Ubiquitin-like_domsf"/>
</dbReference>
<protein>
    <submittedName>
        <fullName evidence="5">Ras association domain family member 5</fullName>
    </submittedName>
</protein>
<dbReference type="PANTHER" id="PTHR22738:SF9">
    <property type="entry name" value="RAS ASSOCIATION DOMAIN-CONTAINING PROTEIN 5"/>
    <property type="match status" value="1"/>
</dbReference>
<name>A0A3B3RP31_9TELE</name>
<sequence length="301" mass="34098">MTLEQSGAEAGAAAACFGHVSRRLTRLLRRLPKSRSWSEGLRLIRRSSSSHSLMQSDCTYTCHLQCKDLVQLDCNQCDTQSEASLPHRRAPPQPQDKSEGKEEDHEPKSLSEITARIAEYNSKATENGMKLNEDGVYTGFIKVQLKLRRPVTVPGGGADAVEKTSFYLPSDAVKQLHISSSTTVDEVIQGLLTKFMVLDNPRKFALYRQMHRDGQDLFQKLAISEHPLYLRLIAGPDPECLTFVLKENETVEVEWHAFSVPELHNFLMILGREEEERVRQVQKKYGEYREKLQEALNGKLG</sequence>
<dbReference type="Gene3D" id="3.10.20.90">
    <property type="entry name" value="Phosphatidylinositol 3-kinase Catalytic Subunit, Chain A, domain 1"/>
    <property type="match status" value="1"/>
</dbReference>
<feature type="region of interest" description="Disordered" evidence="2">
    <location>
        <begin position="80"/>
        <end position="112"/>
    </location>
</feature>
<dbReference type="Gene3D" id="1.20.5.110">
    <property type="match status" value="1"/>
</dbReference>
<dbReference type="GO" id="GO:0007165">
    <property type="term" value="P:signal transduction"/>
    <property type="evidence" value="ECO:0007669"/>
    <property type="project" value="InterPro"/>
</dbReference>
<feature type="compositionally biased region" description="Basic and acidic residues" evidence="2">
    <location>
        <begin position="96"/>
        <end position="109"/>
    </location>
</feature>
<evidence type="ECO:0000259" key="3">
    <source>
        <dbReference type="PROSITE" id="PS50200"/>
    </source>
</evidence>
<dbReference type="RefSeq" id="XP_023688161.1">
    <property type="nucleotide sequence ID" value="XM_023832393.2"/>
</dbReference>
<dbReference type="PANTHER" id="PTHR22738">
    <property type="entry name" value="RASSF"/>
    <property type="match status" value="1"/>
</dbReference>
<dbReference type="Ensembl" id="ENSPKIT00000000081.1">
    <property type="protein sequence ID" value="ENSPKIP00000019486.1"/>
    <property type="gene ID" value="ENSPKIG00000004634.1"/>
</dbReference>
<feature type="coiled-coil region" evidence="1">
    <location>
        <begin position="271"/>
        <end position="298"/>
    </location>
</feature>
<dbReference type="SMART" id="SM00314">
    <property type="entry name" value="RA"/>
    <property type="match status" value="1"/>
</dbReference>
<accession>A0A3B3RP31</accession>
<dbReference type="Pfam" id="PF16517">
    <property type="entry name" value="Nore1-SARAH"/>
    <property type="match status" value="1"/>
</dbReference>
<dbReference type="PROSITE" id="PS50200">
    <property type="entry name" value="RA"/>
    <property type="match status" value="1"/>
</dbReference>
<dbReference type="InterPro" id="IPR011524">
    <property type="entry name" value="SARAH_dom"/>
</dbReference>
<dbReference type="CDD" id="cd21892">
    <property type="entry name" value="SARAH_RASSF5"/>
    <property type="match status" value="1"/>
</dbReference>
<dbReference type="InterPro" id="IPR000159">
    <property type="entry name" value="RA_dom"/>
</dbReference>
<feature type="domain" description="Ras-associating" evidence="3">
    <location>
        <begin position="164"/>
        <end position="250"/>
    </location>
</feature>
<dbReference type="AlphaFoldDB" id="A0A3B3RP31"/>
<evidence type="ECO:0000256" key="1">
    <source>
        <dbReference type="SAM" id="Coils"/>
    </source>
</evidence>
<dbReference type="Proteomes" id="UP000261540">
    <property type="component" value="Unplaced"/>
</dbReference>
<proteinExistence type="predicted"/>
<dbReference type="PROSITE" id="PS50951">
    <property type="entry name" value="SARAH"/>
    <property type="match status" value="1"/>
</dbReference>